<reference evidence="1 2" key="1">
    <citation type="submission" date="2019-03" db="EMBL/GenBank/DDBJ databases">
        <title>Diversity of the mouse oral microbiome.</title>
        <authorList>
            <person name="Joseph S."/>
            <person name="Aduse-Opoku J."/>
            <person name="Curtis M."/>
            <person name="Wade W."/>
            <person name="Hashim A."/>
        </authorList>
    </citation>
    <scope>NUCLEOTIDE SEQUENCE [LARGE SCALE GENOMIC DNA]</scope>
    <source>
        <strain evidence="2">irhom_31</strain>
    </source>
</reference>
<gene>
    <name evidence="1" type="ORF">E4U03_08615</name>
</gene>
<protein>
    <recommendedName>
        <fullName evidence="3">Lactococcin 972 family bacteriocin</fullName>
    </recommendedName>
</protein>
<dbReference type="Proteomes" id="UP000297951">
    <property type="component" value="Unassembled WGS sequence"/>
</dbReference>
<dbReference type="Pfam" id="PF09683">
    <property type="entry name" value="Lactococcin_972"/>
    <property type="match status" value="1"/>
</dbReference>
<dbReference type="EMBL" id="SPQC01000030">
    <property type="protein sequence ID" value="TFU21599.1"/>
    <property type="molecule type" value="Genomic_DNA"/>
</dbReference>
<dbReference type="AlphaFoldDB" id="A0A4Y9F246"/>
<dbReference type="InterPro" id="IPR006540">
    <property type="entry name" value="Lactococcin_972"/>
</dbReference>
<evidence type="ECO:0000313" key="2">
    <source>
        <dbReference type="Proteomes" id="UP000297951"/>
    </source>
</evidence>
<dbReference type="Gene3D" id="2.60.40.2850">
    <property type="match status" value="1"/>
</dbReference>
<sequence length="115" mass="12497">MAPASALSAENYDSVAPVPVAAAVGEDFGREIAPLWTALGMKSQHPDEGGTWEYGFQNAKVRSYYTVNKCHGSTVRDGAGRESRSVNTASGYKSIAEIWAINSPNLNPSYYYWIC</sequence>
<evidence type="ECO:0008006" key="3">
    <source>
        <dbReference type="Google" id="ProtNLM"/>
    </source>
</evidence>
<proteinExistence type="predicted"/>
<dbReference type="OrthoDB" id="4409666at2"/>
<organism evidence="1 2">
    <name type="scientific">Rothia nasimurium</name>
    <dbReference type="NCBI Taxonomy" id="85336"/>
    <lineage>
        <taxon>Bacteria</taxon>
        <taxon>Bacillati</taxon>
        <taxon>Actinomycetota</taxon>
        <taxon>Actinomycetes</taxon>
        <taxon>Micrococcales</taxon>
        <taxon>Micrococcaceae</taxon>
        <taxon>Rothia</taxon>
    </lineage>
</organism>
<name>A0A4Y9F246_9MICC</name>
<accession>A0A4Y9F246</accession>
<comment type="caution">
    <text evidence="1">The sequence shown here is derived from an EMBL/GenBank/DDBJ whole genome shotgun (WGS) entry which is preliminary data.</text>
</comment>
<evidence type="ECO:0000313" key="1">
    <source>
        <dbReference type="EMBL" id="TFU21599.1"/>
    </source>
</evidence>